<dbReference type="AlphaFoldDB" id="A0A100JUT4"/>
<organism evidence="2 3">
    <name type="scientific">Streptomyces scabiei</name>
    <dbReference type="NCBI Taxonomy" id="1930"/>
    <lineage>
        <taxon>Bacteria</taxon>
        <taxon>Bacillati</taxon>
        <taxon>Actinomycetota</taxon>
        <taxon>Actinomycetes</taxon>
        <taxon>Kitasatosporales</taxon>
        <taxon>Streptomycetaceae</taxon>
        <taxon>Streptomyces</taxon>
    </lineage>
</organism>
<evidence type="ECO:0000313" key="3">
    <source>
        <dbReference type="Proteomes" id="UP000067448"/>
    </source>
</evidence>
<dbReference type="Proteomes" id="UP000067448">
    <property type="component" value="Unassembled WGS sequence"/>
</dbReference>
<sequence length="203" mass="21482">MAERTPARPGTIAAVALAVLGLGGLQGSAAGAQTTEVVSSPSTTCHGTRPEGSLAGHIRPETPAETPLDRTLTYVDELVAGAHADVFTGLVVDEDGVAMDLYRMPSAALDKAVCDAAEQGVTVRLHDRDINERDLNALLARVSEDMTRWDGTFDLREVGLDGTGRVQIGVDDPGKAEPILRKAYGDHNAKYLVVEYAPQAHLL</sequence>
<reference evidence="2 3" key="2">
    <citation type="journal article" date="2016" name="Genome Announc.">
        <title>Draft Genome Sequences of Streptomyces scabiei S58, Streptomyces turgidiscabies T45, and Streptomyces acidiscabies a10, the Pathogens of Potato Common Scab, Isolated in Japan.</title>
        <authorList>
            <person name="Tomihama T."/>
            <person name="Nishi Y."/>
            <person name="Sakai M."/>
            <person name="Ikenaga M."/>
            <person name="Okubo T."/>
            <person name="Ikeda S."/>
        </authorList>
    </citation>
    <scope>NUCLEOTIDE SEQUENCE [LARGE SCALE GENOMIC DNA]</scope>
    <source>
        <strain evidence="2 3">S58</strain>
    </source>
</reference>
<feature type="region of interest" description="Disordered" evidence="1">
    <location>
        <begin position="33"/>
        <end position="65"/>
    </location>
</feature>
<gene>
    <name evidence="2" type="ORF">SsS58_06509</name>
</gene>
<comment type="caution">
    <text evidence="2">The sequence shown here is derived from an EMBL/GenBank/DDBJ whole genome shotgun (WGS) entry which is preliminary data.</text>
</comment>
<evidence type="ECO:0000313" key="2">
    <source>
        <dbReference type="EMBL" id="GAQ66079.1"/>
    </source>
</evidence>
<evidence type="ECO:0000256" key="1">
    <source>
        <dbReference type="SAM" id="MobiDB-lite"/>
    </source>
</evidence>
<dbReference type="RefSeq" id="WP_059083375.1">
    <property type="nucleotide sequence ID" value="NZ_BCMM01000037.1"/>
</dbReference>
<proteinExistence type="predicted"/>
<dbReference type="EMBL" id="BCMM01000037">
    <property type="protein sequence ID" value="GAQ66079.1"/>
    <property type="molecule type" value="Genomic_DNA"/>
</dbReference>
<name>A0A100JUT4_STRSC</name>
<reference evidence="3" key="3">
    <citation type="submission" date="2016-02" db="EMBL/GenBank/DDBJ databases">
        <title>Draft genome of pathogenic Streptomyces sp. in Japan.</title>
        <authorList>
            <person name="Tomihama T."/>
            <person name="Ikenaga M."/>
            <person name="Sakai M."/>
            <person name="Okubo T."/>
            <person name="Ikeda S."/>
        </authorList>
    </citation>
    <scope>NUCLEOTIDE SEQUENCE [LARGE SCALE GENOMIC DNA]</scope>
    <source>
        <strain evidence="3">S58</strain>
    </source>
</reference>
<reference evidence="3" key="1">
    <citation type="submission" date="2015-11" db="EMBL/GenBank/DDBJ databases">
        <authorList>
            <consortium name="Cross-ministerial Strategic Innovation Promotion Program (SIP) consortium"/>
            <person name="Tomihama T."/>
            <person name="Ikenaga M."/>
            <person name="Sakai M."/>
            <person name="Okubo T."/>
            <person name="Ikeda S."/>
        </authorList>
    </citation>
    <scope>NUCLEOTIDE SEQUENCE [LARGE SCALE GENOMIC DNA]</scope>
    <source>
        <strain evidence="3">S58</strain>
    </source>
</reference>
<feature type="compositionally biased region" description="Polar residues" evidence="1">
    <location>
        <begin position="34"/>
        <end position="46"/>
    </location>
</feature>
<protein>
    <submittedName>
        <fullName evidence="2">Uncharacterized protein</fullName>
    </submittedName>
</protein>
<accession>A0A100JUT4</accession>